<dbReference type="RefSeq" id="WP_264511853.1">
    <property type="nucleotide sequence ID" value="NZ_JAPDDR010000002.1"/>
</dbReference>
<gene>
    <name evidence="1" type="ORF">OJ996_05075</name>
</gene>
<dbReference type="EMBL" id="JAPDDR010000002">
    <property type="protein sequence ID" value="MCW1912933.1"/>
    <property type="molecule type" value="Genomic_DNA"/>
</dbReference>
<dbReference type="Proteomes" id="UP001165653">
    <property type="component" value="Unassembled WGS sequence"/>
</dbReference>
<protein>
    <submittedName>
        <fullName evidence="1">Uncharacterized protein</fullName>
    </submittedName>
</protein>
<name>A0ABT3FZE2_9BACT</name>
<reference evidence="1" key="1">
    <citation type="submission" date="2022-10" db="EMBL/GenBank/DDBJ databases">
        <title>Luteolibacter sp. GHJ8, whole genome shotgun sequencing project.</title>
        <authorList>
            <person name="Zhao G."/>
            <person name="Shen L."/>
        </authorList>
    </citation>
    <scope>NUCLEOTIDE SEQUENCE</scope>
    <source>
        <strain evidence="1">GHJ8</strain>
    </source>
</reference>
<evidence type="ECO:0000313" key="1">
    <source>
        <dbReference type="EMBL" id="MCW1912933.1"/>
    </source>
</evidence>
<accession>A0ABT3FZE2</accession>
<proteinExistence type="predicted"/>
<evidence type="ECO:0000313" key="2">
    <source>
        <dbReference type="Proteomes" id="UP001165653"/>
    </source>
</evidence>
<sequence>MDDPVPITSGVNKGKTGVVRDRVVSAGTLLYLVERENGSSWVEENQMEVPVGPDESP</sequence>
<comment type="caution">
    <text evidence="1">The sequence shown here is derived from an EMBL/GenBank/DDBJ whole genome shotgun (WGS) entry which is preliminary data.</text>
</comment>
<keyword evidence="2" id="KW-1185">Reference proteome</keyword>
<organism evidence="1 2">
    <name type="scientific">Luteolibacter rhizosphaerae</name>
    <dbReference type="NCBI Taxonomy" id="2989719"/>
    <lineage>
        <taxon>Bacteria</taxon>
        <taxon>Pseudomonadati</taxon>
        <taxon>Verrucomicrobiota</taxon>
        <taxon>Verrucomicrobiia</taxon>
        <taxon>Verrucomicrobiales</taxon>
        <taxon>Verrucomicrobiaceae</taxon>
        <taxon>Luteolibacter</taxon>
    </lineage>
</organism>